<dbReference type="GeneID" id="4395024"/>
<dbReference type="EMBL" id="CH408034">
    <property type="protein sequence ID" value="EAQ84722.1"/>
    <property type="molecule type" value="Genomic_DNA"/>
</dbReference>
<dbReference type="Proteomes" id="UP000001056">
    <property type="component" value="Unassembled WGS sequence"/>
</dbReference>
<sequence length="84" mass="9126">MPPYNLAPPRRITGVQPIPCLQTAFGDEHAEPGVEVKQPSKQIPTSNDGQTTSTDYLVIISGTLSLMTPAPELYQVKDGEGYLR</sequence>
<dbReference type="RefSeq" id="XP_001226663.1">
    <property type="nucleotide sequence ID" value="XM_001226662.1"/>
</dbReference>
<evidence type="ECO:0000313" key="2">
    <source>
        <dbReference type="EMBL" id="EAQ84722.1"/>
    </source>
</evidence>
<proteinExistence type="predicted"/>
<name>Q2GTG8_CHAGB</name>
<gene>
    <name evidence="2" type="ORF">CHGG_08736</name>
</gene>
<evidence type="ECO:0000256" key="1">
    <source>
        <dbReference type="SAM" id="MobiDB-lite"/>
    </source>
</evidence>
<dbReference type="InParanoid" id="Q2GTG8"/>
<reference evidence="3" key="1">
    <citation type="journal article" date="2015" name="Genome Announc.">
        <title>Draft genome sequence of the cellulolytic fungus Chaetomium globosum.</title>
        <authorList>
            <person name="Cuomo C.A."/>
            <person name="Untereiner W.A."/>
            <person name="Ma L.-J."/>
            <person name="Grabherr M."/>
            <person name="Birren B.W."/>
        </authorList>
    </citation>
    <scope>NUCLEOTIDE SEQUENCE [LARGE SCALE GENOMIC DNA]</scope>
    <source>
        <strain evidence="3">ATCC 6205 / CBS 148.51 / DSM 1962 / NBRC 6347 / NRRL 1970</strain>
    </source>
</reference>
<dbReference type="AlphaFoldDB" id="Q2GTG8"/>
<protein>
    <submittedName>
        <fullName evidence="2">Uncharacterized protein</fullName>
    </submittedName>
</protein>
<accession>Q2GTG8</accession>
<dbReference type="eggNOG" id="ENOG502TBJG">
    <property type="taxonomic scope" value="Eukaryota"/>
</dbReference>
<dbReference type="OrthoDB" id="5840532at2759"/>
<organism evidence="2 3">
    <name type="scientific">Chaetomium globosum (strain ATCC 6205 / CBS 148.51 / DSM 1962 / NBRC 6347 / NRRL 1970)</name>
    <name type="common">Soil fungus</name>
    <dbReference type="NCBI Taxonomy" id="306901"/>
    <lineage>
        <taxon>Eukaryota</taxon>
        <taxon>Fungi</taxon>
        <taxon>Dikarya</taxon>
        <taxon>Ascomycota</taxon>
        <taxon>Pezizomycotina</taxon>
        <taxon>Sordariomycetes</taxon>
        <taxon>Sordariomycetidae</taxon>
        <taxon>Sordariales</taxon>
        <taxon>Chaetomiaceae</taxon>
        <taxon>Chaetomium</taxon>
    </lineage>
</organism>
<keyword evidence="3" id="KW-1185">Reference proteome</keyword>
<dbReference type="HOGENOM" id="CLU_2527255_0_0_1"/>
<feature type="compositionally biased region" description="Polar residues" evidence="1">
    <location>
        <begin position="39"/>
        <end position="52"/>
    </location>
</feature>
<feature type="region of interest" description="Disordered" evidence="1">
    <location>
        <begin position="32"/>
        <end position="52"/>
    </location>
</feature>
<evidence type="ECO:0000313" key="3">
    <source>
        <dbReference type="Proteomes" id="UP000001056"/>
    </source>
</evidence>
<dbReference type="VEuPathDB" id="FungiDB:CHGG_08736"/>